<dbReference type="Gene3D" id="2.60.120.260">
    <property type="entry name" value="Galactose-binding domain-like"/>
    <property type="match status" value="2"/>
</dbReference>
<dbReference type="PhylomeDB" id="A7SXX7"/>
<evidence type="ECO:0000313" key="3">
    <source>
        <dbReference type="EMBL" id="EDO31436.1"/>
    </source>
</evidence>
<dbReference type="SMART" id="SM00231">
    <property type="entry name" value="FA58C"/>
    <property type="match status" value="2"/>
</dbReference>
<dbReference type="EMBL" id="DS469900">
    <property type="protein sequence ID" value="EDO31436.1"/>
    <property type="molecule type" value="Genomic_DNA"/>
</dbReference>
<accession>A7SXX7</accession>
<dbReference type="HOGENOM" id="CLU_850732_0_0_1"/>
<keyword evidence="4" id="KW-1185">Reference proteome</keyword>
<dbReference type="AlphaFoldDB" id="A7SXX7"/>
<dbReference type="InterPro" id="IPR000421">
    <property type="entry name" value="FA58C"/>
</dbReference>
<dbReference type="eggNOG" id="ENOG502QSUG">
    <property type="taxonomic scope" value="Eukaryota"/>
</dbReference>
<dbReference type="SUPFAM" id="SSF49785">
    <property type="entry name" value="Galactose-binding domain-like"/>
    <property type="match status" value="2"/>
</dbReference>
<feature type="domain" description="F5/8 type C" evidence="2">
    <location>
        <begin position="1"/>
        <end position="151"/>
    </location>
</feature>
<dbReference type="InterPro" id="IPR008979">
    <property type="entry name" value="Galactose-bd-like_sf"/>
</dbReference>
<organism evidence="3 4">
    <name type="scientific">Nematostella vectensis</name>
    <name type="common">Starlet sea anemone</name>
    <dbReference type="NCBI Taxonomy" id="45351"/>
    <lineage>
        <taxon>Eukaryota</taxon>
        <taxon>Metazoa</taxon>
        <taxon>Cnidaria</taxon>
        <taxon>Anthozoa</taxon>
        <taxon>Hexacorallia</taxon>
        <taxon>Actiniaria</taxon>
        <taxon>Edwardsiidae</taxon>
        <taxon>Nematostella</taxon>
    </lineage>
</organism>
<gene>
    <name evidence="3" type="ORF">NEMVEDRAFT_v1g137292</name>
</gene>
<feature type="domain" description="F5/8 type C" evidence="2">
    <location>
        <begin position="153"/>
        <end position="311"/>
    </location>
</feature>
<dbReference type="PANTHER" id="PTHR24543:SF291">
    <property type="entry name" value="SMOKE ALARM, ISOFORM D"/>
    <property type="match status" value="1"/>
</dbReference>
<sequence length="313" mass="34914">LGMEDGSIQDTSITASSHWATPLGHNPHHARLNNQPVGGQHIGAWAAKHTQKGEYLQVDLGQVKWITHVATQGRPKGTGYMQWVTEYSVEYSLTGDQWQSYQDGNGVFPCHSDQTTVVKNEFSPVIQARYVRIVANAWYNNITIRVEFYGCCANKPHPLGMEDGSIQNTSITASSHWIEPGHNPHHARLNNQPVGGQHIGAWAAKYNKKGEYLEVDLGQVTWITHVATQGRPKETGSIHWVTEYSVEYSLTGDQWQSYQDGNGVIKVFPGNSDQTTVVKNEFSPVIKARYVRIVAHAWYGHIAMRAEFYGCAA</sequence>
<dbReference type="OMA" id="GCNTSRF"/>
<proteinExistence type="predicted"/>
<protein>
    <recommendedName>
        <fullName evidence="2">F5/8 type C domain-containing protein</fullName>
    </recommendedName>
</protein>
<keyword evidence="1" id="KW-1015">Disulfide bond</keyword>
<dbReference type="FunFam" id="2.60.120.260:FF:000002">
    <property type="entry name" value="Coagulation factor VIII"/>
    <property type="match status" value="1"/>
</dbReference>
<evidence type="ECO:0000256" key="1">
    <source>
        <dbReference type="ARBA" id="ARBA00023157"/>
    </source>
</evidence>
<dbReference type="FunFam" id="2.60.120.260:FF:000016">
    <property type="entry name" value="Contactin-associated protein-like 4 isoform 1"/>
    <property type="match status" value="1"/>
</dbReference>
<reference evidence="3 4" key="1">
    <citation type="journal article" date="2007" name="Science">
        <title>Sea anemone genome reveals ancestral eumetazoan gene repertoire and genomic organization.</title>
        <authorList>
            <person name="Putnam N.H."/>
            <person name="Srivastava M."/>
            <person name="Hellsten U."/>
            <person name="Dirks B."/>
            <person name="Chapman J."/>
            <person name="Salamov A."/>
            <person name="Terry A."/>
            <person name="Shapiro H."/>
            <person name="Lindquist E."/>
            <person name="Kapitonov V.V."/>
            <person name="Jurka J."/>
            <person name="Genikhovich G."/>
            <person name="Grigoriev I.V."/>
            <person name="Lucas S.M."/>
            <person name="Steele R.E."/>
            <person name="Finnerty J.R."/>
            <person name="Technau U."/>
            <person name="Martindale M.Q."/>
            <person name="Rokhsar D.S."/>
        </authorList>
    </citation>
    <scope>NUCLEOTIDE SEQUENCE [LARGE SCALE GENOMIC DNA]</scope>
    <source>
        <strain evidence="4">CH2 X CH6</strain>
    </source>
</reference>
<dbReference type="CDD" id="cd00057">
    <property type="entry name" value="FA58C"/>
    <property type="match status" value="2"/>
</dbReference>
<evidence type="ECO:0000259" key="2">
    <source>
        <dbReference type="PROSITE" id="PS50022"/>
    </source>
</evidence>
<dbReference type="InParanoid" id="A7SXX7"/>
<name>A7SXX7_NEMVE</name>
<dbReference type="PANTHER" id="PTHR24543">
    <property type="entry name" value="MULTICOPPER OXIDASE-RELATED"/>
    <property type="match status" value="1"/>
</dbReference>
<dbReference type="Pfam" id="PF00754">
    <property type="entry name" value="F5_F8_type_C"/>
    <property type="match status" value="2"/>
</dbReference>
<feature type="non-terminal residue" evidence="3">
    <location>
        <position position="313"/>
    </location>
</feature>
<dbReference type="Proteomes" id="UP000001593">
    <property type="component" value="Unassembled WGS sequence"/>
</dbReference>
<dbReference type="PROSITE" id="PS50022">
    <property type="entry name" value="FA58C_3"/>
    <property type="match status" value="2"/>
</dbReference>
<evidence type="ECO:0000313" key="4">
    <source>
        <dbReference type="Proteomes" id="UP000001593"/>
    </source>
</evidence>
<dbReference type="PROSITE" id="PS01285">
    <property type="entry name" value="FA58C_1"/>
    <property type="match status" value="2"/>
</dbReference>